<name>A0ABV1HFQ4_9FIRM</name>
<evidence type="ECO:0000313" key="3">
    <source>
        <dbReference type="Proteomes" id="UP001454489"/>
    </source>
</evidence>
<reference evidence="2 3" key="1">
    <citation type="submission" date="2024-03" db="EMBL/GenBank/DDBJ databases">
        <title>Human intestinal bacterial collection.</title>
        <authorList>
            <person name="Pauvert C."/>
            <person name="Hitch T.C.A."/>
            <person name="Clavel T."/>
        </authorList>
    </citation>
    <scope>NUCLEOTIDE SEQUENCE [LARGE SCALE GENOMIC DNA]</scope>
    <source>
        <strain evidence="2 3">CLA-AA-H185</strain>
    </source>
</reference>
<gene>
    <name evidence="2" type="ORF">WMO43_11775</name>
</gene>
<accession>A0ABV1HFQ4</accession>
<feature type="transmembrane region" description="Helical" evidence="1">
    <location>
        <begin position="6"/>
        <end position="25"/>
    </location>
</feature>
<evidence type="ECO:0000313" key="2">
    <source>
        <dbReference type="EMBL" id="MEQ2558540.1"/>
    </source>
</evidence>
<organism evidence="2 3">
    <name type="scientific">Maccoyibacter intestinihominis</name>
    <dbReference type="NCBI Taxonomy" id="3133499"/>
    <lineage>
        <taxon>Bacteria</taxon>
        <taxon>Bacillati</taxon>
        <taxon>Bacillota</taxon>
        <taxon>Clostridia</taxon>
        <taxon>Lachnospirales</taxon>
        <taxon>Lachnospiraceae</taxon>
        <taxon>Maccoyibacter</taxon>
    </lineage>
</organism>
<dbReference type="RefSeq" id="WP_353531330.1">
    <property type="nucleotide sequence ID" value="NZ_JBBMEX010000013.1"/>
</dbReference>
<protein>
    <submittedName>
        <fullName evidence="2">Uncharacterized protein</fullName>
    </submittedName>
</protein>
<dbReference type="Proteomes" id="UP001454489">
    <property type="component" value="Unassembled WGS sequence"/>
</dbReference>
<keyword evidence="1" id="KW-0812">Transmembrane</keyword>
<sequence>MKKQVVAIVGILAATAIMIYLAALYGNRNRFDYLKDLDKTIFTLDGTDYQLRDMTYYIARQEMEIEKQAMVYDPDDTNAYWGLHTNGKFIRLEAKRAVLDRVVHDMMFYEAAKKEGMELDEKEQQYARDSASDLCYDLSDEQKERAGLTDEEIYEMTDKAALAEKYQKILADKEGENFGAYDYNGKAYEKMLEEHKLKVKKKFWDKVPFGNVTLNHKFEDQEDES</sequence>
<proteinExistence type="predicted"/>
<dbReference type="EMBL" id="JBBMEX010000013">
    <property type="protein sequence ID" value="MEQ2558540.1"/>
    <property type="molecule type" value="Genomic_DNA"/>
</dbReference>
<keyword evidence="1" id="KW-0472">Membrane</keyword>
<evidence type="ECO:0000256" key="1">
    <source>
        <dbReference type="SAM" id="Phobius"/>
    </source>
</evidence>
<keyword evidence="1" id="KW-1133">Transmembrane helix</keyword>
<comment type="caution">
    <text evidence="2">The sequence shown here is derived from an EMBL/GenBank/DDBJ whole genome shotgun (WGS) entry which is preliminary data.</text>
</comment>
<keyword evidence="3" id="KW-1185">Reference proteome</keyword>